<evidence type="ECO:0000313" key="3">
    <source>
        <dbReference type="Proteomes" id="UP000663823"/>
    </source>
</evidence>
<feature type="compositionally biased region" description="Polar residues" evidence="1">
    <location>
        <begin position="48"/>
        <end position="58"/>
    </location>
</feature>
<protein>
    <submittedName>
        <fullName evidence="2">Uncharacterized protein</fullName>
    </submittedName>
</protein>
<evidence type="ECO:0000313" key="2">
    <source>
        <dbReference type="EMBL" id="CAF3980793.1"/>
    </source>
</evidence>
<organism evidence="2 3">
    <name type="scientific">Rotaria sordida</name>
    <dbReference type="NCBI Taxonomy" id="392033"/>
    <lineage>
        <taxon>Eukaryota</taxon>
        <taxon>Metazoa</taxon>
        <taxon>Spiralia</taxon>
        <taxon>Gnathifera</taxon>
        <taxon>Rotifera</taxon>
        <taxon>Eurotatoria</taxon>
        <taxon>Bdelloidea</taxon>
        <taxon>Philodinida</taxon>
        <taxon>Philodinidae</taxon>
        <taxon>Rotaria</taxon>
    </lineage>
</organism>
<dbReference type="Proteomes" id="UP000663823">
    <property type="component" value="Unassembled WGS sequence"/>
</dbReference>
<feature type="region of interest" description="Disordered" evidence="1">
    <location>
        <begin position="20"/>
        <end position="105"/>
    </location>
</feature>
<proteinExistence type="predicted"/>
<gene>
    <name evidence="2" type="ORF">OTI717_LOCUS27938</name>
</gene>
<dbReference type="EMBL" id="CAJOAX010006439">
    <property type="protein sequence ID" value="CAF3980793.1"/>
    <property type="molecule type" value="Genomic_DNA"/>
</dbReference>
<feature type="compositionally biased region" description="Low complexity" evidence="1">
    <location>
        <begin position="69"/>
        <end position="105"/>
    </location>
</feature>
<evidence type="ECO:0000256" key="1">
    <source>
        <dbReference type="SAM" id="MobiDB-lite"/>
    </source>
</evidence>
<comment type="caution">
    <text evidence="2">The sequence shown here is derived from an EMBL/GenBank/DDBJ whole genome shotgun (WGS) entry which is preliminary data.</text>
</comment>
<dbReference type="AlphaFoldDB" id="A0A819ML88"/>
<sequence>MHKKDKQRTADAMSIVYNGNSTSLLERGDNASSITPSNSGGVNRDVISASSPSTTQIMPTRPPPPPPRSSDASDPLAFVNTPVNTATTVNSSSTRHPKPALTSSTLLPSSLQSAYQRGAQSATSAVDQVEADKMEVTNIIANYAVEPLEMLHLGE</sequence>
<feature type="compositionally biased region" description="Polar residues" evidence="1">
    <location>
        <begin position="20"/>
        <end position="41"/>
    </location>
</feature>
<name>A0A819ML88_9BILA</name>
<reference evidence="2" key="1">
    <citation type="submission" date="2021-02" db="EMBL/GenBank/DDBJ databases">
        <authorList>
            <person name="Nowell W R."/>
        </authorList>
    </citation>
    <scope>NUCLEOTIDE SEQUENCE</scope>
</reference>
<accession>A0A819ML88</accession>